<gene>
    <name evidence="1" type="ORF">CBF30_01245</name>
</gene>
<organism evidence="1 2">
    <name type="scientific">Vagococcus entomophilus</name>
    <dbReference type="NCBI Taxonomy" id="1160095"/>
    <lineage>
        <taxon>Bacteria</taxon>
        <taxon>Bacillati</taxon>
        <taxon>Bacillota</taxon>
        <taxon>Bacilli</taxon>
        <taxon>Lactobacillales</taxon>
        <taxon>Enterococcaceae</taxon>
        <taxon>Vagococcus</taxon>
    </lineage>
</organism>
<accession>A0A430AIR0</accession>
<evidence type="ECO:0008006" key="3">
    <source>
        <dbReference type="Google" id="ProtNLM"/>
    </source>
</evidence>
<reference evidence="1 2" key="1">
    <citation type="submission" date="2017-05" db="EMBL/GenBank/DDBJ databases">
        <title>Vagococcus spp. assemblies.</title>
        <authorList>
            <person name="Gulvik C.A."/>
        </authorList>
    </citation>
    <scope>NUCLEOTIDE SEQUENCE [LARGE SCALE GENOMIC DNA]</scope>
    <source>
        <strain evidence="1 2">DSM 24756</strain>
    </source>
</reference>
<evidence type="ECO:0000313" key="1">
    <source>
        <dbReference type="EMBL" id="RSU07893.1"/>
    </source>
</evidence>
<comment type="caution">
    <text evidence="1">The sequence shown here is derived from an EMBL/GenBank/DDBJ whole genome shotgun (WGS) entry which is preliminary data.</text>
</comment>
<dbReference type="RefSeq" id="WP_126821958.1">
    <property type="nucleotide sequence ID" value="NZ_JBHLWU010000001.1"/>
</dbReference>
<dbReference type="InterPro" id="IPR029044">
    <property type="entry name" value="Nucleotide-diphossugar_trans"/>
</dbReference>
<dbReference type="Proteomes" id="UP000288669">
    <property type="component" value="Unassembled WGS sequence"/>
</dbReference>
<proteinExistence type="predicted"/>
<sequence length="272" mass="31572">MNALFVIVLYNTPLSKCESYASLIQSLAHVDFHYSILIYDNSPLKQLDIQLDTSCSYQHNPDNPGTAAAYNYALNQISESNDTWLILLDQDTQVTTEFIVQGYIQQKKLSNQIVAMIPRIYSDSRQISPTESDTLQAIHHPILVSGTFKENLTAIASGTWIRSSFLHSINGFSPLFPLDYLDHWLFFEIFNQKMAVLILDTTLSHDLSVLSMNQVSLERYQNILDSEHLYYSKYRRNLHVRYKAQLLLRFFKQLLTVRNKKIAYHTFLFLFK</sequence>
<dbReference type="SUPFAM" id="SSF53448">
    <property type="entry name" value="Nucleotide-diphospho-sugar transferases"/>
    <property type="match status" value="1"/>
</dbReference>
<dbReference type="Gene3D" id="3.90.550.10">
    <property type="entry name" value="Spore Coat Polysaccharide Biosynthesis Protein SpsA, Chain A"/>
    <property type="match status" value="1"/>
</dbReference>
<keyword evidence="2" id="KW-1185">Reference proteome</keyword>
<dbReference type="OrthoDB" id="119253at2"/>
<dbReference type="AlphaFoldDB" id="A0A430AIR0"/>
<dbReference type="EMBL" id="NGJZ01000001">
    <property type="protein sequence ID" value="RSU07893.1"/>
    <property type="molecule type" value="Genomic_DNA"/>
</dbReference>
<evidence type="ECO:0000313" key="2">
    <source>
        <dbReference type="Proteomes" id="UP000288669"/>
    </source>
</evidence>
<protein>
    <recommendedName>
        <fullName evidence="3">Glycosyltransferase 2-like domain-containing protein</fullName>
    </recommendedName>
</protein>
<name>A0A430AIR0_9ENTE</name>